<dbReference type="PANTHER" id="PTHR19960">
    <property type="entry name" value="TEKTIN"/>
    <property type="match status" value="1"/>
</dbReference>
<dbReference type="GO" id="GO:0005930">
    <property type="term" value="C:axoneme"/>
    <property type="evidence" value="ECO:0007669"/>
    <property type="project" value="UniProtKB-SubCell"/>
</dbReference>
<keyword evidence="3" id="KW-0282">Flagellum</keyword>
<evidence type="ECO:0000313" key="5">
    <source>
        <dbReference type="EMBL" id="KAL3310875.1"/>
    </source>
</evidence>
<keyword evidence="6" id="KW-1185">Reference proteome</keyword>
<evidence type="ECO:0000256" key="2">
    <source>
        <dbReference type="ARBA" id="ARBA00022490"/>
    </source>
</evidence>
<comment type="caution">
    <text evidence="5">The sequence shown here is derived from an EMBL/GenBank/DDBJ whole genome shotgun (WGS) entry which is preliminary data.</text>
</comment>
<name>A0ABD2PTT8_9PLAT</name>
<keyword evidence="4" id="KW-0175">Coiled coil</keyword>
<gene>
    <name evidence="5" type="primary">TEKT2</name>
    <name evidence="5" type="ORF">Ciccas_010553</name>
</gene>
<protein>
    <recommendedName>
        <fullName evidence="3">Tektin</fullName>
    </recommendedName>
</protein>
<sequence length="416" mass="48320">MAYVGKNELKYVPSDWHNALHIESTASVKTQAISHELRQEGRTLWQAADVKTKWDEYRNTARLAKRTQELKNWVELLENIHERLNEEIDKAQKAKYVVDGLIARLFDRLAQVTNILSIREARKEIDYVQDKAEYEMQKFQKIIITSRDLLQNKSDKLYAQILSLKEVRQQVAADLQDKGLAMDIDLKQYHLQSDDPKVSYKPNCMRIPKGTISPEQWAAFSQSNYDRALREIAKSNQLRSIVHAAINTVENDLDSQRESAKLALRNRAHEFQQALDELCYQKELVENEIAAMENELDRLEKSLVAKIPMTKLVQTRLENRTYRPGMDLVFDKPQRSLLAENISLDETQKALQKKQHELRHGLHQLYRQLNRLKDDIKLKTESLALDNETIEILGKSEHDTFIAPTTNGHDFDHIVG</sequence>
<keyword evidence="3" id="KW-0969">Cilium</keyword>
<dbReference type="Pfam" id="PF03148">
    <property type="entry name" value="Tektin"/>
    <property type="match status" value="1"/>
</dbReference>
<evidence type="ECO:0000256" key="4">
    <source>
        <dbReference type="SAM" id="Coils"/>
    </source>
</evidence>
<dbReference type="PRINTS" id="PR00511">
    <property type="entry name" value="TEKTIN"/>
</dbReference>
<feature type="coiled-coil region" evidence="4">
    <location>
        <begin position="275"/>
        <end position="302"/>
    </location>
</feature>
<dbReference type="EMBL" id="JBJKFK010002600">
    <property type="protein sequence ID" value="KAL3310875.1"/>
    <property type="molecule type" value="Genomic_DNA"/>
</dbReference>
<dbReference type="Proteomes" id="UP001626550">
    <property type="component" value="Unassembled WGS sequence"/>
</dbReference>
<dbReference type="PANTHER" id="PTHR19960:SF7">
    <property type="entry name" value="TEKTIN"/>
    <property type="match status" value="1"/>
</dbReference>
<evidence type="ECO:0000313" key="6">
    <source>
        <dbReference type="Proteomes" id="UP001626550"/>
    </source>
</evidence>
<keyword evidence="2" id="KW-0963">Cytoplasm</keyword>
<evidence type="ECO:0000256" key="3">
    <source>
        <dbReference type="RuleBase" id="RU367040"/>
    </source>
</evidence>
<comment type="subcellular location">
    <subcellularLocation>
        <location evidence="3">Cytoplasm</location>
        <location evidence="3">Cytoskeleton</location>
        <location evidence="3">Cilium axoneme</location>
    </subcellularLocation>
</comment>
<dbReference type="AlphaFoldDB" id="A0ABD2PTT8"/>
<dbReference type="GO" id="GO:0060271">
    <property type="term" value="P:cilium assembly"/>
    <property type="evidence" value="ECO:0007669"/>
    <property type="project" value="UniProtKB-UniRule"/>
</dbReference>
<dbReference type="GO" id="GO:0015630">
    <property type="term" value="C:microtubule cytoskeleton"/>
    <property type="evidence" value="ECO:0007669"/>
    <property type="project" value="UniProtKB-UniRule"/>
</dbReference>
<comment type="similarity">
    <text evidence="1 3">Belongs to the tektin family.</text>
</comment>
<accession>A0ABD2PTT8</accession>
<dbReference type="InterPro" id="IPR000435">
    <property type="entry name" value="Tektins"/>
</dbReference>
<proteinExistence type="inferred from homology"/>
<organism evidence="5 6">
    <name type="scientific">Cichlidogyrus casuarinus</name>
    <dbReference type="NCBI Taxonomy" id="1844966"/>
    <lineage>
        <taxon>Eukaryota</taxon>
        <taxon>Metazoa</taxon>
        <taxon>Spiralia</taxon>
        <taxon>Lophotrochozoa</taxon>
        <taxon>Platyhelminthes</taxon>
        <taxon>Monogenea</taxon>
        <taxon>Monopisthocotylea</taxon>
        <taxon>Dactylogyridea</taxon>
        <taxon>Ancyrocephalidae</taxon>
        <taxon>Cichlidogyrus</taxon>
    </lineage>
</organism>
<dbReference type="GO" id="GO:0060294">
    <property type="term" value="P:cilium movement involved in cell motility"/>
    <property type="evidence" value="ECO:0007669"/>
    <property type="project" value="UniProtKB-UniRule"/>
</dbReference>
<dbReference type="InterPro" id="IPR048256">
    <property type="entry name" value="Tektin-like"/>
</dbReference>
<keyword evidence="3" id="KW-0966">Cell projection</keyword>
<reference evidence="5 6" key="1">
    <citation type="submission" date="2024-11" db="EMBL/GenBank/DDBJ databases">
        <title>Adaptive evolution of stress response genes in parasites aligns with host niche diversity.</title>
        <authorList>
            <person name="Hahn C."/>
            <person name="Resl P."/>
        </authorList>
    </citation>
    <scope>NUCLEOTIDE SEQUENCE [LARGE SCALE GENOMIC DNA]</scope>
    <source>
        <strain evidence="5">EGGRZ-B1_66</strain>
        <tissue evidence="5">Body</tissue>
    </source>
</reference>
<evidence type="ECO:0000256" key="1">
    <source>
        <dbReference type="ARBA" id="ARBA00007209"/>
    </source>
</evidence>